<gene>
    <name evidence="7" type="ORF">HMPREF1541_04837</name>
</gene>
<evidence type="ECO:0000256" key="5">
    <source>
        <dbReference type="SAM" id="Phobius"/>
    </source>
</evidence>
<reference evidence="7 8" key="1">
    <citation type="submission" date="2013-03" db="EMBL/GenBank/DDBJ databases">
        <title>The Genome Sequence of Phialophora europaea CBS 101466.</title>
        <authorList>
            <consortium name="The Broad Institute Genomics Platform"/>
            <person name="Cuomo C."/>
            <person name="de Hoog S."/>
            <person name="Gorbushina A."/>
            <person name="Walker B."/>
            <person name="Young S.K."/>
            <person name="Zeng Q."/>
            <person name="Gargeya S."/>
            <person name="Fitzgerald M."/>
            <person name="Haas B."/>
            <person name="Abouelleil A."/>
            <person name="Allen A.W."/>
            <person name="Alvarado L."/>
            <person name="Arachchi H.M."/>
            <person name="Berlin A.M."/>
            <person name="Chapman S.B."/>
            <person name="Gainer-Dewar J."/>
            <person name="Goldberg J."/>
            <person name="Griggs A."/>
            <person name="Gujja S."/>
            <person name="Hansen M."/>
            <person name="Howarth C."/>
            <person name="Imamovic A."/>
            <person name="Ireland A."/>
            <person name="Larimer J."/>
            <person name="McCowan C."/>
            <person name="Murphy C."/>
            <person name="Pearson M."/>
            <person name="Poon T.W."/>
            <person name="Priest M."/>
            <person name="Roberts A."/>
            <person name="Saif S."/>
            <person name="Shea T."/>
            <person name="Sisk P."/>
            <person name="Sykes S."/>
            <person name="Wortman J."/>
            <person name="Nusbaum C."/>
            <person name="Birren B."/>
        </authorList>
    </citation>
    <scope>NUCLEOTIDE SEQUENCE [LARGE SCALE GENOMIC DNA]</scope>
    <source>
        <strain evidence="7 8">CBS 101466</strain>
    </source>
</reference>
<dbReference type="HOGENOM" id="CLU_047036_3_0_1"/>
<dbReference type="OrthoDB" id="6354873at2759"/>
<dbReference type="InParanoid" id="W2RW63"/>
<dbReference type="Pfam" id="PF04116">
    <property type="entry name" value="FA_hydroxylase"/>
    <property type="match status" value="1"/>
</dbReference>
<dbReference type="GO" id="GO:0000248">
    <property type="term" value="F:C-5 sterol desaturase activity"/>
    <property type="evidence" value="ECO:0007669"/>
    <property type="project" value="EnsemblFungi"/>
</dbReference>
<feature type="transmembrane region" description="Helical" evidence="5">
    <location>
        <begin position="137"/>
        <end position="161"/>
    </location>
</feature>
<dbReference type="STRING" id="1220924.W2RW63"/>
<evidence type="ECO:0000259" key="6">
    <source>
        <dbReference type="Pfam" id="PF04116"/>
    </source>
</evidence>
<dbReference type="FunCoup" id="W2RW63">
    <property type="interactions" value="178"/>
</dbReference>
<evidence type="ECO:0000313" key="7">
    <source>
        <dbReference type="EMBL" id="ETN40560.1"/>
    </source>
</evidence>
<accession>W2RW63</accession>
<dbReference type="RefSeq" id="XP_008717403.1">
    <property type="nucleotide sequence ID" value="XM_008719181.1"/>
</dbReference>
<sequence>MDIVLELFDTFLFDPVYATVLPANSTSPVAQYVKSVATATFSSVREGSTGAPQQPQQWVYEPSTRFFSVQPYHWAYESSLPRDNIYRQFLTLFLITWIFGNVLYFVCSGLSYWLVFDKSAFQHPKFLKDQVKLEIRQALWGMSGMAFLTAPCFLLDVRGYAKLYDHPDEAPFWLYNFLQFPFFLLFTDMCIYFLHRGLHHPAVYKWLHKPHHKWIMPTPFASHAFHPLDGFIQSIPYHLYPFLFPLQKFAYVGLFVVVNIWTVMIHDGEYLADSPVLNGAACHTMHHLYFNYNYGQYTTLWDRLGGSYRRPNEELFRRETKMGQKEWQRQAKEMENVLKEVEGDDDRSYEAQKIAKKVT</sequence>
<name>W2RW63_CYPE1</name>
<evidence type="ECO:0000256" key="2">
    <source>
        <dbReference type="ARBA" id="ARBA00022692"/>
    </source>
</evidence>
<evidence type="ECO:0000256" key="4">
    <source>
        <dbReference type="ARBA" id="ARBA00023136"/>
    </source>
</evidence>
<feature type="transmembrane region" description="Helical" evidence="5">
    <location>
        <begin position="173"/>
        <end position="194"/>
    </location>
</feature>
<dbReference type="VEuPathDB" id="FungiDB:HMPREF1541_04837"/>
<dbReference type="PANTHER" id="PTHR11863">
    <property type="entry name" value="STEROL DESATURASE"/>
    <property type="match status" value="1"/>
</dbReference>
<evidence type="ECO:0000256" key="3">
    <source>
        <dbReference type="ARBA" id="ARBA00022989"/>
    </source>
</evidence>
<dbReference type="GO" id="GO:0005788">
    <property type="term" value="C:endoplasmic reticulum lumen"/>
    <property type="evidence" value="ECO:0007669"/>
    <property type="project" value="EnsemblFungi"/>
</dbReference>
<keyword evidence="4 5" id="KW-0472">Membrane</keyword>
<organism evidence="7 8">
    <name type="scientific">Cyphellophora europaea (strain CBS 101466)</name>
    <name type="common">Phialophora europaea</name>
    <dbReference type="NCBI Taxonomy" id="1220924"/>
    <lineage>
        <taxon>Eukaryota</taxon>
        <taxon>Fungi</taxon>
        <taxon>Dikarya</taxon>
        <taxon>Ascomycota</taxon>
        <taxon>Pezizomycotina</taxon>
        <taxon>Eurotiomycetes</taxon>
        <taxon>Chaetothyriomycetidae</taxon>
        <taxon>Chaetothyriales</taxon>
        <taxon>Cyphellophoraceae</taxon>
        <taxon>Cyphellophora</taxon>
    </lineage>
</organism>
<keyword evidence="3 5" id="KW-1133">Transmembrane helix</keyword>
<dbReference type="InterPro" id="IPR006694">
    <property type="entry name" value="Fatty_acid_hydroxylase"/>
</dbReference>
<dbReference type="GeneID" id="19972176"/>
<dbReference type="AlphaFoldDB" id="W2RW63"/>
<evidence type="ECO:0000313" key="8">
    <source>
        <dbReference type="Proteomes" id="UP000030752"/>
    </source>
</evidence>
<evidence type="ECO:0000256" key="1">
    <source>
        <dbReference type="ARBA" id="ARBA00004370"/>
    </source>
</evidence>
<dbReference type="EMBL" id="KB822720">
    <property type="protein sequence ID" value="ETN40560.1"/>
    <property type="molecule type" value="Genomic_DNA"/>
</dbReference>
<keyword evidence="8" id="KW-1185">Reference proteome</keyword>
<dbReference type="GO" id="GO:0005506">
    <property type="term" value="F:iron ion binding"/>
    <property type="evidence" value="ECO:0007669"/>
    <property type="project" value="InterPro"/>
</dbReference>
<dbReference type="eggNOG" id="KOG0872">
    <property type="taxonomic scope" value="Eukaryota"/>
</dbReference>
<dbReference type="GO" id="GO:0006696">
    <property type="term" value="P:ergosterol biosynthetic process"/>
    <property type="evidence" value="ECO:0007669"/>
    <property type="project" value="EnsemblFungi"/>
</dbReference>
<dbReference type="GO" id="GO:0016020">
    <property type="term" value="C:membrane"/>
    <property type="evidence" value="ECO:0007669"/>
    <property type="project" value="UniProtKB-SubCell"/>
</dbReference>
<feature type="transmembrane region" description="Helical" evidence="5">
    <location>
        <begin position="89"/>
        <end position="116"/>
    </location>
</feature>
<keyword evidence="2 5" id="KW-0812">Transmembrane</keyword>
<comment type="subcellular location">
    <subcellularLocation>
        <location evidence="1">Membrane</location>
    </subcellularLocation>
</comment>
<dbReference type="InterPro" id="IPR050307">
    <property type="entry name" value="Sterol_Desaturase_Related"/>
</dbReference>
<protein>
    <recommendedName>
        <fullName evidence="6">Fatty acid hydroxylase domain-containing protein</fullName>
    </recommendedName>
</protein>
<feature type="domain" description="Fatty acid hydroxylase" evidence="6">
    <location>
        <begin position="181"/>
        <end position="306"/>
    </location>
</feature>
<dbReference type="Proteomes" id="UP000030752">
    <property type="component" value="Unassembled WGS sequence"/>
</dbReference>
<proteinExistence type="predicted"/>